<proteinExistence type="predicted"/>
<organism evidence="1 2">
    <name type="scientific">Halocaridina rubra</name>
    <name type="common">Hawaiian red shrimp</name>
    <dbReference type="NCBI Taxonomy" id="373956"/>
    <lineage>
        <taxon>Eukaryota</taxon>
        <taxon>Metazoa</taxon>
        <taxon>Ecdysozoa</taxon>
        <taxon>Arthropoda</taxon>
        <taxon>Crustacea</taxon>
        <taxon>Multicrustacea</taxon>
        <taxon>Malacostraca</taxon>
        <taxon>Eumalacostraca</taxon>
        <taxon>Eucarida</taxon>
        <taxon>Decapoda</taxon>
        <taxon>Pleocyemata</taxon>
        <taxon>Caridea</taxon>
        <taxon>Atyoidea</taxon>
        <taxon>Atyidae</taxon>
        <taxon>Halocaridina</taxon>
    </lineage>
</organism>
<evidence type="ECO:0000313" key="2">
    <source>
        <dbReference type="Proteomes" id="UP001381693"/>
    </source>
</evidence>
<name>A0AAN8XHN7_HALRR</name>
<gene>
    <name evidence="1" type="ORF">SK128_000446</name>
</gene>
<keyword evidence="2" id="KW-1185">Reference proteome</keyword>
<evidence type="ECO:0000313" key="1">
    <source>
        <dbReference type="EMBL" id="KAK7079379.1"/>
    </source>
</evidence>
<dbReference type="InterPro" id="IPR043128">
    <property type="entry name" value="Rev_trsase/Diguanyl_cyclase"/>
</dbReference>
<reference evidence="1 2" key="1">
    <citation type="submission" date="2023-11" db="EMBL/GenBank/DDBJ databases">
        <title>Halocaridina rubra genome assembly.</title>
        <authorList>
            <person name="Smith C."/>
        </authorList>
    </citation>
    <scope>NUCLEOTIDE SEQUENCE [LARGE SCALE GENOMIC DNA]</scope>
    <source>
        <strain evidence="1">EP-1</strain>
        <tissue evidence="1">Whole</tissue>
    </source>
</reference>
<sequence>MEMEKLGVVAKCKDVSTCDRVNSIAFSRKSSGELRDIFQKYMDDVLRMVSRGVIGIADDVVAYDITVKEHNQALHKLMITAKEY</sequence>
<protein>
    <submittedName>
        <fullName evidence="1">Uncharacterized protein</fullName>
    </submittedName>
</protein>
<feature type="non-terminal residue" evidence="1">
    <location>
        <position position="84"/>
    </location>
</feature>
<dbReference type="Proteomes" id="UP001381693">
    <property type="component" value="Unassembled WGS sequence"/>
</dbReference>
<dbReference type="Gene3D" id="3.30.70.270">
    <property type="match status" value="1"/>
</dbReference>
<dbReference type="AlphaFoldDB" id="A0AAN8XHN7"/>
<accession>A0AAN8XHN7</accession>
<comment type="caution">
    <text evidence="1">The sequence shown here is derived from an EMBL/GenBank/DDBJ whole genome shotgun (WGS) entry which is preliminary data.</text>
</comment>
<dbReference type="EMBL" id="JAXCGZ010007230">
    <property type="protein sequence ID" value="KAK7079379.1"/>
    <property type="molecule type" value="Genomic_DNA"/>
</dbReference>